<evidence type="ECO:0000259" key="4">
    <source>
        <dbReference type="Pfam" id="PF22542"/>
    </source>
</evidence>
<evidence type="ECO:0000259" key="3">
    <source>
        <dbReference type="Pfam" id="PF10395"/>
    </source>
</evidence>
<feature type="domain" description="Utp8 beta-propeller" evidence="3">
    <location>
        <begin position="4"/>
        <end position="420"/>
    </location>
</feature>
<protein>
    <submittedName>
        <fullName evidence="5">DEKNAAC100969</fullName>
    </submittedName>
</protein>
<organism evidence="5 6">
    <name type="scientific">Brettanomyces naardenensis</name>
    <name type="common">Yeast</name>
    <dbReference type="NCBI Taxonomy" id="13370"/>
    <lineage>
        <taxon>Eukaryota</taxon>
        <taxon>Fungi</taxon>
        <taxon>Dikarya</taxon>
        <taxon>Ascomycota</taxon>
        <taxon>Saccharomycotina</taxon>
        <taxon>Pichiomycetes</taxon>
        <taxon>Pichiales</taxon>
        <taxon>Pichiaceae</taxon>
        <taxon>Brettanomyces</taxon>
    </lineage>
</organism>
<feature type="compositionally biased region" description="Polar residues" evidence="2">
    <location>
        <begin position="120"/>
        <end position="130"/>
    </location>
</feature>
<dbReference type="STRING" id="13370.A0A448YH43"/>
<evidence type="ECO:0000313" key="5">
    <source>
        <dbReference type="EMBL" id="VEU20206.1"/>
    </source>
</evidence>
<dbReference type="Pfam" id="PF10395">
    <property type="entry name" value="Utp8_b_propeller"/>
    <property type="match status" value="1"/>
</dbReference>
<reference evidence="5 6" key="1">
    <citation type="submission" date="2018-12" db="EMBL/GenBank/DDBJ databases">
        <authorList>
            <person name="Tiukova I."/>
            <person name="Dainat J."/>
        </authorList>
    </citation>
    <scope>NUCLEOTIDE SEQUENCE [LARGE SCALE GENOMIC DNA]</scope>
</reference>
<feature type="coiled-coil region" evidence="1">
    <location>
        <begin position="687"/>
        <end position="714"/>
    </location>
</feature>
<name>A0A448YH43_BRENA</name>
<evidence type="ECO:0000256" key="2">
    <source>
        <dbReference type="SAM" id="MobiDB-lite"/>
    </source>
</evidence>
<dbReference type="EMBL" id="CAACVR010000002">
    <property type="protein sequence ID" value="VEU20206.1"/>
    <property type="molecule type" value="Genomic_DNA"/>
</dbReference>
<dbReference type="InParanoid" id="A0A448YH43"/>
<dbReference type="Proteomes" id="UP000290900">
    <property type="component" value="Unassembled WGS sequence"/>
</dbReference>
<dbReference type="InterPro" id="IPR053881">
    <property type="entry name" value="Utp8_C"/>
</dbReference>
<feature type="region of interest" description="Disordered" evidence="2">
    <location>
        <begin position="114"/>
        <end position="137"/>
    </location>
</feature>
<evidence type="ECO:0000256" key="1">
    <source>
        <dbReference type="SAM" id="Coils"/>
    </source>
</evidence>
<evidence type="ECO:0000313" key="6">
    <source>
        <dbReference type="Proteomes" id="UP000290900"/>
    </source>
</evidence>
<accession>A0A448YH43</accession>
<dbReference type="SUPFAM" id="SSF82171">
    <property type="entry name" value="DPP6 N-terminal domain-like"/>
    <property type="match status" value="1"/>
</dbReference>
<proteinExistence type="predicted"/>
<dbReference type="AlphaFoldDB" id="A0A448YH43"/>
<dbReference type="InterPro" id="IPR018843">
    <property type="entry name" value="Utp8_b-prop"/>
</dbReference>
<feature type="domain" description="Utp8 C-terminal" evidence="4">
    <location>
        <begin position="455"/>
        <end position="781"/>
    </location>
</feature>
<keyword evidence="1" id="KW-0175">Coiled coil</keyword>
<dbReference type="Pfam" id="PF22542">
    <property type="entry name" value="Utp8_C"/>
    <property type="match status" value="1"/>
</dbReference>
<dbReference type="OrthoDB" id="4055624at2759"/>
<gene>
    <name evidence="5" type="ORF">BRENAR_LOCUS941</name>
</gene>
<keyword evidence="6" id="KW-1185">Reference proteome</keyword>
<sequence length="781" mass="86509">MPSSISDAFIVTSLPRLPAKADLSKLCTVPKIGSSSSSTFDMGVSGSFLGTFVTRPSPHMIWSYALSPQSIVNAMDSYTFEETDSSSERRLFAVSLTERKKHILKFITYGTKEDTEKETSGNSERSTTASIDDDTTVEPLREVKTKEIRLQKEVIGLEISSDGSRVVTLNEDGEISVWQFNAEDKPLFSSRISKNIKSGILFHQFLSPSDLQIQKDPTVSMVILFVEKDSKTSALSNHLCAITPDNILELATSPIDGLTTSNPLKFAFDPSGKLLILEDSPEMDLHVYGLPYTSEIKTISNLSNVFSHEPLDAPISLLPVSTNRILVSKNSTLALIDIQYEAVLSSCDLYPRAKESNGNAKPPRSITLLRSVVVKGNTLRTKETFALLLLKNSRDNNAVLDHLSLDVGLGKLSDVLGKGLHSEEGKKFVGLPLLVTGTEFESTAKDSAGLLSRSNEASGKLVKVYSQMEKLRKLGKLEDLESYVVSFLKMSKAAESGENFVVPESWNENKGLRVYEVEKDRIVDPEFIRKVTLLLFDKGEGDNCIALSEEFIPERALTYLLTHPLFPKHLTPGLLNVLSASSPRLMRQAIVTCPNIPCGDLIEQLSLVESEDVFKDLVARLIDEFSSERITTETVDLLKKQSSHSSGNVNLDRIIQKILKLNYGYEILNSFIDSNGLVLSLHYSKNETELSKLMTKAQEKIDNLKQNSELLSLVDQTLISADIEGDKKRGKKKEIRGTTIIEREDSKMDSMLRIVNRQTSGSRAVVIDKTVPVYSIERLAI</sequence>
<dbReference type="FunCoup" id="A0A448YH43">
    <property type="interactions" value="331"/>
</dbReference>